<feature type="compositionally biased region" description="Basic and acidic residues" evidence="4">
    <location>
        <begin position="1927"/>
        <end position="1944"/>
    </location>
</feature>
<proteinExistence type="predicted"/>
<keyword evidence="3" id="KW-0853">WD repeat</keyword>
<keyword evidence="1 2" id="KW-0103">Bromodomain</keyword>
<feature type="repeat" description="WD" evidence="3">
    <location>
        <begin position="612"/>
        <end position="645"/>
    </location>
</feature>
<dbReference type="GO" id="GO:0006357">
    <property type="term" value="P:regulation of transcription by RNA polymerase II"/>
    <property type="evidence" value="ECO:0007669"/>
    <property type="project" value="TreeGrafter"/>
</dbReference>
<sequence length="2114" mass="236592">MQSNDELPFLVTHWLSSVTVSDSFAQERIQRAARELSEAFAAVGGFGPTALTSSSSLQSASFSQARLQRACPPQQLSHLVQSARLLEETGQASVNLLEQAAEQQRQSREGRTTGSIQQAEQVVEVVTGPFQVPEHPKAQQIQTAAESGMKAYLDLRDKIKGDEKQIVTMQQSVTFQTNTLRRLEQNPCSDDVEQEEKRKACERVLSQLERPLQQLMATQQTDRIRLQELKCTAEKAFQQFQHVHRNFQTPSKPSSLFSRILRRAWSKRDDSFSKILLQHRLDHAATINTHLSYPVYCLQFDKTGRYFCTGADDYLVRVFCVDPTLHPNVPENSYSKIRGAFLVCTLRGHAGVINNIDVSPDNAFLATASEDGDCRVWGLVDGSPVAILRGHAGGTNTVIWTSPYRLVTAGSDGWARCWDIRQAALKRYGKWVGKRLEYHQSNEKTATNTDESKAGIMLRAPLQDTQGQGAIQAAPDQLLESSENTQVALAQIPLPPLPEGNGLNVLENNHANANEESTGDFVFNDNLDEGVDLLCKLPHGNQSEGRTRSSFIKVLCVAKCPFGLHFATGSDDGTCRIWKETADPALELIENKSPVIRASSNLRDQGELLLELKAHHSAITDLSYSYKGDRLLSASQKEGVVRVWSWSVDPSYPRLLANRKTSHILIQLSNPRRSESAPARRRAPAASRISCDVACWTAQDETIITSQSELEKLSGSAIVPGSQFICVWDSRSGNCLVAISGGHSMQCPVLVPHPSESDIFCSAGADGRVKVWNVTIGECVFQHKNTLEFGPIDARDKGKPSGYLDGSFSPDGALLVLTDDSGRVSIFDSVGQKDETDGKNLPWMKEQYFSNDYYDLLYDQNGYCVERGSEQPPHLAPRGVRCSNAGTPWAAFVNDLLRGNTGPLPSSEVEARCGRQYWRQIAAEMSETEMPVHGNVIARLDPETTVMIGEDTDGGKLTLGFNSAISDAETRPRSPRRMSDNYRWRDYTDILREEASSNRHDDDSEMADTDDEEFEYNETAGRRLHESSDSDNDDDMEDSLVMPDSPAAGGRPRRRRFIDDDDSDSEVGLEEYMSTNNEPSGPFIRDYDSHFFRVPDARSVSISRSWVRRLESNSSYGGRKSYTPQVGDSIVYIPRVHKDTILQFPSLTAPWRNWPDGAEWPFVQCVIRNIRYRFPFTAYSGRGSISRCNSVVAILSLEITGVAQISRDRRFRWPSPEFAQPEQSHLFELNLFENSEADYIYPSGLFQSRLARLEEAIASGRENIEIEVYYKDESRRDDSEWTPFPGRIVAVTESDDDGELQIEGSGYRSVSILWNTGERENVSPWELSLCDDSTLSPDRPALTEMEKKKVRDAIGTVKDMEMGPAFADPVNEHQFSDYQSRVEVPMCLNFMLERLESNYYCSLFSVVADVKLIKENCIKYNGEVHDLSDAARKMLSQFEEMLLPSSELEAYRTFQAEIPNIPPAAGEPIAETATLAVTDARRTARGLATSGEAASLRTAPVRRASSRQRSRSTSLEALPPPRHARTASNQNGVSDSLLDGGTNRRQSRRIRIRTGDTQRTLEDLASGLARRGGRAQNRGGTHRTLRASSQPMRQSRRVLEAIQHQPDRNGIPTRQSRARAQPNSQHGRFGRPGRRQLSYADQPSDIDLSDNDENAIPSNVRRNRDAQRSSSARVERQRRQSNASEAVGSSHRSTRSRDGHVSYAEQPSDIDISDHDASTNFSSSRVARPHSSRSEQRVRISDVSHEDGQSSTRSARLARRALSRNGDVDAQELTSQTRNTRRPLRSSIGSHHGGNDGADPGNAFKAHGGHASDDSDSSQSKAHSSARASGRKRKAKDSSDEEDFVDDDAQDSEVEEDTDNESDESNSVMRPSRKNSNLARAAKSYESGSEGSDGSEFGLKTRKVVRKATLRKSEAVEEVASTRRSTRSKDRYTVEESPGSEERKRPSKKSRRGDDTSDEETPPPPKKARRIIKNLGKNVNTKQTNSVADPWPEIDLKCISQVSLGILERLRVFDEEKLFEEPVVEQYPDIADSYQSVIKEPMDFRTIEEERLPRYRSIQDLQRDLMLVFNNCILFNQEQLPEYANKARQMKDMLKDIFMSLCQELDILRPRRRK</sequence>
<feature type="compositionally biased region" description="Basic residues" evidence="4">
    <location>
        <begin position="1900"/>
        <end position="1910"/>
    </location>
</feature>
<dbReference type="Gene3D" id="1.20.920.10">
    <property type="entry name" value="Bromodomain-like"/>
    <property type="match status" value="2"/>
</dbReference>
<dbReference type="CDD" id="cd04369">
    <property type="entry name" value="Bromodomain"/>
    <property type="match status" value="2"/>
</dbReference>
<evidence type="ECO:0000256" key="4">
    <source>
        <dbReference type="SAM" id="MobiDB-lite"/>
    </source>
</evidence>
<dbReference type="InterPro" id="IPR036427">
    <property type="entry name" value="Bromodomain-like_sf"/>
</dbReference>
<dbReference type="GO" id="GO:0007010">
    <property type="term" value="P:cytoskeleton organization"/>
    <property type="evidence" value="ECO:0007669"/>
    <property type="project" value="TreeGrafter"/>
</dbReference>
<dbReference type="PROSITE" id="PS50294">
    <property type="entry name" value="WD_REPEATS_REGION"/>
    <property type="match status" value="1"/>
</dbReference>
<accession>A0A1Z5J981</accession>
<dbReference type="PANTHER" id="PTHR16266:SF17">
    <property type="entry name" value="BRWD3"/>
    <property type="match status" value="1"/>
</dbReference>
<organism evidence="6 7">
    <name type="scientific">Fistulifera solaris</name>
    <name type="common">Oleaginous diatom</name>
    <dbReference type="NCBI Taxonomy" id="1519565"/>
    <lineage>
        <taxon>Eukaryota</taxon>
        <taxon>Sar</taxon>
        <taxon>Stramenopiles</taxon>
        <taxon>Ochrophyta</taxon>
        <taxon>Bacillariophyta</taxon>
        <taxon>Bacillariophyceae</taxon>
        <taxon>Bacillariophycidae</taxon>
        <taxon>Naviculales</taxon>
        <taxon>Naviculaceae</taxon>
        <taxon>Fistulifera</taxon>
    </lineage>
</organism>
<feature type="compositionally biased region" description="Basic and acidic residues" evidence="4">
    <location>
        <begin position="1662"/>
        <end position="1678"/>
    </location>
</feature>
<dbReference type="PROSITE" id="PS50082">
    <property type="entry name" value="WD_REPEATS_2"/>
    <property type="match status" value="3"/>
</dbReference>
<feature type="region of interest" description="Disordered" evidence="4">
    <location>
        <begin position="1569"/>
        <end position="1987"/>
    </location>
</feature>
<feature type="compositionally biased region" description="Low complexity" evidence="4">
    <location>
        <begin position="1884"/>
        <end position="1896"/>
    </location>
</feature>
<feature type="region of interest" description="Disordered" evidence="4">
    <location>
        <begin position="1018"/>
        <end position="1065"/>
    </location>
</feature>
<name>A0A1Z5J981_FISSO</name>
<dbReference type="SUPFAM" id="SSF50978">
    <property type="entry name" value="WD40 repeat-like"/>
    <property type="match status" value="1"/>
</dbReference>
<feature type="compositionally biased region" description="Polar residues" evidence="4">
    <location>
        <begin position="1977"/>
        <end position="1987"/>
    </location>
</feature>
<feature type="domain" description="Bromo" evidence="5">
    <location>
        <begin position="1358"/>
        <end position="1428"/>
    </location>
</feature>
<feature type="compositionally biased region" description="Acidic residues" evidence="4">
    <location>
        <begin position="1839"/>
        <end position="1864"/>
    </location>
</feature>
<dbReference type="SUPFAM" id="SSF47370">
    <property type="entry name" value="Bromodomain"/>
    <property type="match status" value="2"/>
</dbReference>
<dbReference type="InParanoid" id="A0A1Z5J981"/>
<dbReference type="InterPro" id="IPR001680">
    <property type="entry name" value="WD40_rpt"/>
</dbReference>
<evidence type="ECO:0000256" key="3">
    <source>
        <dbReference type="PROSITE-ProRule" id="PRU00221"/>
    </source>
</evidence>
<evidence type="ECO:0000259" key="5">
    <source>
        <dbReference type="PROSITE" id="PS50014"/>
    </source>
</evidence>
<dbReference type="GO" id="GO:0008360">
    <property type="term" value="P:regulation of cell shape"/>
    <property type="evidence" value="ECO:0007669"/>
    <property type="project" value="TreeGrafter"/>
</dbReference>
<evidence type="ECO:0000313" key="7">
    <source>
        <dbReference type="Proteomes" id="UP000198406"/>
    </source>
</evidence>
<evidence type="ECO:0000256" key="1">
    <source>
        <dbReference type="ARBA" id="ARBA00023117"/>
    </source>
</evidence>
<dbReference type="Pfam" id="PF00400">
    <property type="entry name" value="WD40"/>
    <property type="match status" value="5"/>
</dbReference>
<feature type="compositionally biased region" description="Basic and acidic residues" evidence="4">
    <location>
        <begin position="1732"/>
        <end position="1748"/>
    </location>
</feature>
<feature type="compositionally biased region" description="Acidic residues" evidence="4">
    <location>
        <begin position="1029"/>
        <end position="1038"/>
    </location>
</feature>
<dbReference type="Pfam" id="PF00439">
    <property type="entry name" value="Bromodomain"/>
    <property type="match status" value="2"/>
</dbReference>
<feature type="domain" description="Bromo" evidence="5">
    <location>
        <begin position="2011"/>
        <end position="2083"/>
    </location>
</feature>
<evidence type="ECO:0000313" key="6">
    <source>
        <dbReference type="EMBL" id="GAX10550.1"/>
    </source>
</evidence>
<evidence type="ECO:0000256" key="2">
    <source>
        <dbReference type="PROSITE-ProRule" id="PRU00035"/>
    </source>
</evidence>
<dbReference type="SMART" id="SM00297">
    <property type="entry name" value="BROMO"/>
    <property type="match status" value="2"/>
</dbReference>
<dbReference type="EMBL" id="BDSP01000020">
    <property type="protein sequence ID" value="GAX10550.1"/>
    <property type="molecule type" value="Genomic_DNA"/>
</dbReference>
<feature type="region of interest" description="Disordered" evidence="4">
    <location>
        <begin position="1486"/>
        <end position="1557"/>
    </location>
</feature>
<gene>
    <name evidence="6" type="ORF">FisN_40Lh020</name>
</gene>
<dbReference type="InterPro" id="IPR036322">
    <property type="entry name" value="WD40_repeat_dom_sf"/>
</dbReference>
<dbReference type="Gene3D" id="2.130.10.10">
    <property type="entry name" value="YVTN repeat-like/Quinoprotein amine dehydrogenase"/>
    <property type="match status" value="3"/>
</dbReference>
<dbReference type="SMART" id="SM00320">
    <property type="entry name" value="WD40"/>
    <property type="match status" value="7"/>
</dbReference>
<dbReference type="OrthoDB" id="48634at2759"/>
<protein>
    <submittedName>
        <fullName evidence="6">Bromodomain and WD repeat domain containing protein 1/3</fullName>
    </submittedName>
</protein>
<feature type="compositionally biased region" description="Low complexity" evidence="4">
    <location>
        <begin position="1817"/>
        <end position="1828"/>
    </location>
</feature>
<feature type="region of interest" description="Disordered" evidence="4">
    <location>
        <begin position="960"/>
        <end position="980"/>
    </location>
</feature>
<feature type="repeat" description="WD" evidence="3">
    <location>
        <begin position="346"/>
        <end position="387"/>
    </location>
</feature>
<feature type="repeat" description="WD" evidence="3">
    <location>
        <begin position="388"/>
        <end position="428"/>
    </location>
</feature>
<comment type="caution">
    <text evidence="6">The sequence shown here is derived from an EMBL/GenBank/DDBJ whole genome shotgun (WGS) entry which is preliminary data.</text>
</comment>
<feature type="compositionally biased region" description="Basic and acidic residues" evidence="4">
    <location>
        <begin position="968"/>
        <end position="980"/>
    </location>
</feature>
<dbReference type="PROSITE" id="PS50014">
    <property type="entry name" value="BROMODOMAIN_2"/>
    <property type="match status" value="2"/>
</dbReference>
<dbReference type="InterPro" id="IPR052060">
    <property type="entry name" value="Bromo_WD_repeat"/>
</dbReference>
<dbReference type="InterPro" id="IPR015943">
    <property type="entry name" value="WD40/YVTN_repeat-like_dom_sf"/>
</dbReference>
<dbReference type="InterPro" id="IPR001487">
    <property type="entry name" value="Bromodomain"/>
</dbReference>
<dbReference type="PANTHER" id="PTHR16266">
    <property type="entry name" value="WD REPEAT DOMAIN 9"/>
    <property type="match status" value="1"/>
</dbReference>
<keyword evidence="7" id="KW-1185">Reference proteome</keyword>
<dbReference type="Proteomes" id="UP000198406">
    <property type="component" value="Unassembled WGS sequence"/>
</dbReference>
<dbReference type="GO" id="GO:0005634">
    <property type="term" value="C:nucleus"/>
    <property type="evidence" value="ECO:0007669"/>
    <property type="project" value="TreeGrafter"/>
</dbReference>
<reference evidence="6 7" key="1">
    <citation type="journal article" date="2015" name="Plant Cell">
        <title>Oil accumulation by the oleaginous diatom Fistulifera solaris as revealed by the genome and transcriptome.</title>
        <authorList>
            <person name="Tanaka T."/>
            <person name="Maeda Y."/>
            <person name="Veluchamy A."/>
            <person name="Tanaka M."/>
            <person name="Abida H."/>
            <person name="Marechal E."/>
            <person name="Bowler C."/>
            <person name="Muto M."/>
            <person name="Sunaga Y."/>
            <person name="Tanaka M."/>
            <person name="Yoshino T."/>
            <person name="Taniguchi T."/>
            <person name="Fukuda Y."/>
            <person name="Nemoto M."/>
            <person name="Matsumoto M."/>
            <person name="Wong P.S."/>
            <person name="Aburatani S."/>
            <person name="Fujibuchi W."/>
        </authorList>
    </citation>
    <scope>NUCLEOTIDE SEQUENCE [LARGE SCALE GENOMIC DNA]</scope>
    <source>
        <strain evidence="6 7">JPCC DA0580</strain>
    </source>
</reference>